<proteinExistence type="predicted"/>
<evidence type="ECO:0000313" key="3">
    <source>
        <dbReference type="Proteomes" id="UP000324800"/>
    </source>
</evidence>
<dbReference type="Proteomes" id="UP000324800">
    <property type="component" value="Unassembled WGS sequence"/>
</dbReference>
<feature type="compositionally biased region" description="Basic and acidic residues" evidence="1">
    <location>
        <begin position="53"/>
        <end position="79"/>
    </location>
</feature>
<feature type="non-terminal residue" evidence="2">
    <location>
        <position position="91"/>
    </location>
</feature>
<comment type="caution">
    <text evidence="2">The sequence shown here is derived from an EMBL/GenBank/DDBJ whole genome shotgun (WGS) entry which is preliminary data.</text>
</comment>
<protein>
    <submittedName>
        <fullName evidence="2">Uncharacterized protein</fullName>
    </submittedName>
</protein>
<reference evidence="2 3" key="1">
    <citation type="submission" date="2019-03" db="EMBL/GenBank/DDBJ databases">
        <title>Single cell metagenomics reveals metabolic interactions within the superorganism composed of flagellate Streblomastix strix and complex community of Bacteroidetes bacteria on its surface.</title>
        <authorList>
            <person name="Treitli S.C."/>
            <person name="Kolisko M."/>
            <person name="Husnik F."/>
            <person name="Keeling P."/>
            <person name="Hampl V."/>
        </authorList>
    </citation>
    <scope>NUCLEOTIDE SEQUENCE [LARGE SCALE GENOMIC DNA]</scope>
    <source>
        <strain evidence="2">ST1C</strain>
    </source>
</reference>
<evidence type="ECO:0000256" key="1">
    <source>
        <dbReference type="SAM" id="MobiDB-lite"/>
    </source>
</evidence>
<dbReference type="EMBL" id="SNRW01029347">
    <property type="protein sequence ID" value="KAA6358799.1"/>
    <property type="molecule type" value="Genomic_DNA"/>
</dbReference>
<accession>A0A5J4TLH3</accession>
<sequence>MVMKGTSTIHNLLTSGTVENTKKYKQTVVDSKGVPLLISVAVMQMNFENEVEKEVMRKRERDRQQEKEREREKQREQHRLRMLKRQQIKEI</sequence>
<dbReference type="AlphaFoldDB" id="A0A5J4TLH3"/>
<feature type="region of interest" description="Disordered" evidence="1">
    <location>
        <begin position="53"/>
        <end position="91"/>
    </location>
</feature>
<name>A0A5J4TLH3_9EUKA</name>
<gene>
    <name evidence="2" type="ORF">EZS28_045675</name>
</gene>
<evidence type="ECO:0000313" key="2">
    <source>
        <dbReference type="EMBL" id="KAA6358799.1"/>
    </source>
</evidence>
<organism evidence="2 3">
    <name type="scientific">Streblomastix strix</name>
    <dbReference type="NCBI Taxonomy" id="222440"/>
    <lineage>
        <taxon>Eukaryota</taxon>
        <taxon>Metamonada</taxon>
        <taxon>Preaxostyla</taxon>
        <taxon>Oxymonadida</taxon>
        <taxon>Streblomastigidae</taxon>
        <taxon>Streblomastix</taxon>
    </lineage>
</organism>
<feature type="compositionally biased region" description="Basic residues" evidence="1">
    <location>
        <begin position="80"/>
        <end position="91"/>
    </location>
</feature>